<comment type="caution">
    <text evidence="2">The sequence shown here is derived from an EMBL/GenBank/DDBJ whole genome shotgun (WGS) entry which is preliminary data.</text>
</comment>
<dbReference type="Gene3D" id="1.25.40.90">
    <property type="match status" value="1"/>
</dbReference>
<dbReference type="InterPro" id="IPR006569">
    <property type="entry name" value="CID_dom"/>
</dbReference>
<gene>
    <name evidence="2" type="ORF">DPX39_100084600</name>
</gene>
<dbReference type="EMBL" id="QSBY01000010">
    <property type="protein sequence ID" value="RHW68886.1"/>
    <property type="molecule type" value="Genomic_DNA"/>
</dbReference>
<evidence type="ECO:0000313" key="2">
    <source>
        <dbReference type="EMBL" id="RHW68886.1"/>
    </source>
</evidence>
<dbReference type="AlphaFoldDB" id="A0A3L6KYD5"/>
<dbReference type="Pfam" id="PF04818">
    <property type="entry name" value="CID"/>
    <property type="match status" value="1"/>
</dbReference>
<accession>A0A3L6KYD5</accession>
<evidence type="ECO:0000259" key="1">
    <source>
        <dbReference type="Pfam" id="PF04818"/>
    </source>
</evidence>
<sequence>MNKEKVDRRLDLVGSSAGSIISVATWCALHASSVDVIMGAINERMQDPATSASTRCALLYVVHELLLTCAANGVPEAGKRRVLTAVSRVIPEAVTAVRALSPADSDEFERGLSKVASWWSLLNIFPRVWIDQLGARNDEVPSSESVAGASMSAQLRYIAGLMSRYNEAKEEWLRALQTSPERAATLRGEAQQWLASVRAAVENKLEGGGSLATWLSAELSVLTGSAPDPGGSFVGKVEEDDVLGSFFQKGK</sequence>
<dbReference type="InterPro" id="IPR008942">
    <property type="entry name" value="ENTH_VHS"/>
</dbReference>
<reference evidence="2" key="1">
    <citation type="submission" date="2018-09" db="EMBL/GenBank/DDBJ databases">
        <title>whole genome sequence of T. equiperdum IVM-t1 strain.</title>
        <authorList>
            <person name="Suganuma K."/>
        </authorList>
    </citation>
    <scope>NUCLEOTIDE SEQUENCE [LARGE SCALE GENOMIC DNA]</scope>
    <source>
        <strain evidence="2">IVM-t1</strain>
    </source>
</reference>
<feature type="domain" description="CID" evidence="1">
    <location>
        <begin position="7"/>
        <end position="133"/>
    </location>
</feature>
<dbReference type="Proteomes" id="UP000266743">
    <property type="component" value="Chromosome 10"/>
</dbReference>
<protein>
    <recommendedName>
        <fullName evidence="1">CID domain-containing protein</fullName>
    </recommendedName>
</protein>
<proteinExistence type="predicted"/>
<name>A0A3L6KYD5_9TRYP</name>
<organism evidence="2">
    <name type="scientific">Trypanosoma brucei equiperdum</name>
    <dbReference type="NCBI Taxonomy" id="630700"/>
    <lineage>
        <taxon>Eukaryota</taxon>
        <taxon>Discoba</taxon>
        <taxon>Euglenozoa</taxon>
        <taxon>Kinetoplastea</taxon>
        <taxon>Metakinetoplastina</taxon>
        <taxon>Trypanosomatida</taxon>
        <taxon>Trypanosomatidae</taxon>
        <taxon>Trypanosoma</taxon>
    </lineage>
</organism>